<dbReference type="InterPro" id="IPR019004">
    <property type="entry name" value="YqeY/Aim41"/>
</dbReference>
<reference evidence="2" key="1">
    <citation type="journal article" date="2019" name="Int. J. Syst. Evol. Microbiol.">
        <title>The Global Catalogue of Microorganisms (GCM) 10K type strain sequencing project: providing services to taxonomists for standard genome sequencing and annotation.</title>
        <authorList>
            <consortium name="The Broad Institute Genomics Platform"/>
            <consortium name="The Broad Institute Genome Sequencing Center for Infectious Disease"/>
            <person name="Wu L."/>
            <person name="Ma J."/>
        </authorList>
    </citation>
    <scope>NUCLEOTIDE SEQUENCE [LARGE SCALE GENOMIC DNA]</scope>
    <source>
        <strain evidence="2">CCUG 51308</strain>
    </source>
</reference>
<dbReference type="InterPro" id="IPR003789">
    <property type="entry name" value="Asn/Gln_tRNA_amidoTrase-B-like"/>
</dbReference>
<keyword evidence="2" id="KW-1185">Reference proteome</keyword>
<dbReference type="Gene3D" id="1.10.1510.10">
    <property type="entry name" value="Uncharacterised protein YqeY/AIM41 PF09424, N-terminal domain"/>
    <property type="match status" value="1"/>
</dbReference>
<dbReference type="InterPro" id="IPR023168">
    <property type="entry name" value="GatB_Yqey_C_2"/>
</dbReference>
<dbReference type="InterPro" id="IPR042184">
    <property type="entry name" value="YqeY/Aim41_N"/>
</dbReference>
<name>A0ABW2IK94_9PROT</name>
<protein>
    <submittedName>
        <fullName evidence="1">GatB/YqeY domain-containing protein</fullName>
    </submittedName>
</protein>
<accession>A0ABW2IK94</accession>
<dbReference type="RefSeq" id="WP_382166641.1">
    <property type="nucleotide sequence ID" value="NZ_JBHTBR010000004.1"/>
</dbReference>
<dbReference type="EMBL" id="JBHTBR010000004">
    <property type="protein sequence ID" value="MFC7291412.1"/>
    <property type="molecule type" value="Genomic_DNA"/>
</dbReference>
<proteinExistence type="predicted"/>
<dbReference type="PANTHER" id="PTHR28055:SF1">
    <property type="entry name" value="ALTERED INHERITANCE OF MITOCHONDRIA PROTEIN 41, MITOCHONDRIAL"/>
    <property type="match status" value="1"/>
</dbReference>
<organism evidence="1 2">
    <name type="scientific">Hirschia litorea</name>
    <dbReference type="NCBI Taxonomy" id="1199156"/>
    <lineage>
        <taxon>Bacteria</taxon>
        <taxon>Pseudomonadati</taxon>
        <taxon>Pseudomonadota</taxon>
        <taxon>Alphaproteobacteria</taxon>
        <taxon>Hyphomonadales</taxon>
        <taxon>Hyphomonadaceae</taxon>
        <taxon>Hirschia</taxon>
    </lineage>
</organism>
<dbReference type="Proteomes" id="UP001596492">
    <property type="component" value="Unassembled WGS sequence"/>
</dbReference>
<evidence type="ECO:0000313" key="1">
    <source>
        <dbReference type="EMBL" id="MFC7291412.1"/>
    </source>
</evidence>
<dbReference type="Pfam" id="PF09424">
    <property type="entry name" value="YqeY"/>
    <property type="match status" value="1"/>
</dbReference>
<gene>
    <name evidence="1" type="ORF">ACFQS8_07285</name>
</gene>
<dbReference type="Gene3D" id="1.10.10.410">
    <property type="match status" value="1"/>
</dbReference>
<dbReference type="SUPFAM" id="SSF89095">
    <property type="entry name" value="GatB/YqeY motif"/>
    <property type="match status" value="1"/>
</dbReference>
<evidence type="ECO:0000313" key="2">
    <source>
        <dbReference type="Proteomes" id="UP001596492"/>
    </source>
</evidence>
<dbReference type="PANTHER" id="PTHR28055">
    <property type="entry name" value="ALTERED INHERITANCE OF MITOCHONDRIA PROTEIN 41, MITOCHONDRIAL"/>
    <property type="match status" value="1"/>
</dbReference>
<sequence length="166" mass="18541">MSLALQQNVADGVHMSLRDELKSELAKAETDGLETRAATLRLVLCAVRDRDIKARKKDECRGCEDAEINAILRHMIAQRETAAEEYDAVGNIELAEQEREEVDVLKEFIPKKLDDAQIRLAAEHVVRELGGECLKDMGRCVTELKARFPEQIESAAAKSAVKKLLL</sequence>
<comment type="caution">
    <text evidence="1">The sequence shown here is derived from an EMBL/GenBank/DDBJ whole genome shotgun (WGS) entry which is preliminary data.</text>
</comment>